<reference evidence="3" key="1">
    <citation type="submission" date="2020-12" db="EMBL/GenBank/DDBJ databases">
        <authorList>
            <person name="Iha C."/>
        </authorList>
    </citation>
    <scope>NUCLEOTIDE SEQUENCE</scope>
</reference>
<evidence type="ECO:0000313" key="3">
    <source>
        <dbReference type="EMBL" id="CAD7696183.1"/>
    </source>
</evidence>
<proteinExistence type="predicted"/>
<comment type="caution">
    <text evidence="3">The sequence shown here is derived from an EMBL/GenBank/DDBJ whole genome shotgun (WGS) entry which is preliminary data.</text>
</comment>
<dbReference type="InterPro" id="IPR009097">
    <property type="entry name" value="Cyclic_Pdiesterase"/>
</dbReference>
<dbReference type="SUPFAM" id="SSF110857">
    <property type="entry name" value="Gamma-glutamyl cyclotransferase-like"/>
    <property type="match status" value="1"/>
</dbReference>
<dbReference type="InterPro" id="IPR013024">
    <property type="entry name" value="GGCT-like"/>
</dbReference>
<dbReference type="PANTHER" id="PTHR37474:SF1">
    <property type="entry name" value="2'-5' RNA LIGASE FAMILY PROTEIN"/>
    <property type="match status" value="1"/>
</dbReference>
<dbReference type="SUPFAM" id="SSF55144">
    <property type="entry name" value="LigT-like"/>
    <property type="match status" value="1"/>
</dbReference>
<dbReference type="Pfam" id="PF06094">
    <property type="entry name" value="GGACT"/>
    <property type="match status" value="1"/>
</dbReference>
<protein>
    <recommendedName>
        <fullName evidence="2">Gamma-glutamylcyclotransferase AIG2-like domain-containing protein</fullName>
    </recommendedName>
</protein>
<dbReference type="InterPro" id="IPR009288">
    <property type="entry name" value="AIG2-like_dom"/>
</dbReference>
<dbReference type="InterPro" id="IPR036568">
    <property type="entry name" value="GGCT-like_sf"/>
</dbReference>
<dbReference type="PANTHER" id="PTHR37474">
    <property type="entry name" value="RNA LIGASE/CYCLIC NUCLEOTIDE PHOSPHODIESTERASE"/>
    <property type="match status" value="1"/>
</dbReference>
<evidence type="ECO:0000259" key="2">
    <source>
        <dbReference type="Pfam" id="PF06094"/>
    </source>
</evidence>
<gene>
    <name evidence="3" type="ORF">OSTQU699_LOCUS1544</name>
</gene>
<dbReference type="EMBL" id="CAJHUC010000443">
    <property type="protein sequence ID" value="CAD7696183.1"/>
    <property type="molecule type" value="Genomic_DNA"/>
</dbReference>
<dbReference type="Pfam" id="PF13563">
    <property type="entry name" value="2_5_RNA_ligase2"/>
    <property type="match status" value="1"/>
</dbReference>
<dbReference type="CDD" id="cd06661">
    <property type="entry name" value="GGCT_like"/>
    <property type="match status" value="1"/>
</dbReference>
<feature type="domain" description="Gamma-glutamylcyclotransferase AIG2-like" evidence="2">
    <location>
        <begin position="242"/>
        <end position="348"/>
    </location>
</feature>
<dbReference type="Gene3D" id="3.10.490.10">
    <property type="entry name" value="Gamma-glutamyl cyclotransferase-like"/>
    <property type="match status" value="1"/>
</dbReference>
<dbReference type="AlphaFoldDB" id="A0A8S1IR26"/>
<evidence type="ECO:0000313" key="4">
    <source>
        <dbReference type="Proteomes" id="UP000708148"/>
    </source>
</evidence>
<dbReference type="Gene3D" id="3.90.1140.10">
    <property type="entry name" value="Cyclic phosphodiesterase"/>
    <property type="match status" value="1"/>
</dbReference>
<dbReference type="Proteomes" id="UP000708148">
    <property type="component" value="Unassembled WGS sequence"/>
</dbReference>
<comment type="function">
    <text evidence="1">Putative gamma-glutamylcyclotransferase.</text>
</comment>
<organism evidence="3 4">
    <name type="scientific">Ostreobium quekettii</name>
    <dbReference type="NCBI Taxonomy" id="121088"/>
    <lineage>
        <taxon>Eukaryota</taxon>
        <taxon>Viridiplantae</taxon>
        <taxon>Chlorophyta</taxon>
        <taxon>core chlorophytes</taxon>
        <taxon>Ulvophyceae</taxon>
        <taxon>TCBD clade</taxon>
        <taxon>Bryopsidales</taxon>
        <taxon>Ostreobineae</taxon>
        <taxon>Ostreobiaceae</taxon>
        <taxon>Ostreobium</taxon>
    </lineage>
</organism>
<dbReference type="OrthoDB" id="2011727at2759"/>
<sequence>MSAANESHHSSGPRKDHKSAVCLIPPRWLWDEVQQVRCFNDPAFVRWPPHINLLYPFWEDSGDNFSAAAERIAGALSGLRPFEVVLSDFQHFQHSRSCTAWVGPGEGRDGVLRLQEALRREFPLCDDLSVDRTRGITSFAPHLSLGRWRSAGDVRTAVGALRGTMAPVKFRVEEVAVISRVGFETPFVVRYAVGLGGAGPAGPVSRVDVPYVPSLRMGQAYLGSVGRSRFGVGALSGGIWNFAYGANVNRHKLEAVRGIKPLRSMPAVLKGYRLAFNHRGAMGNVVPLLEGEGPMGMDGVHGVLHCLNPADFATLTNMENAYMPQEVDVQPYDDSRDPVRAVVFVSPLQQTIREGLPPPERYVRLILEGSTQWSLDSSFKVPGPGILADDQG</sequence>
<keyword evidence="4" id="KW-1185">Reference proteome</keyword>
<accession>A0A8S1IR26</accession>
<name>A0A8S1IR26_9CHLO</name>
<evidence type="ECO:0000256" key="1">
    <source>
        <dbReference type="ARBA" id="ARBA00002782"/>
    </source>
</evidence>